<dbReference type="AlphaFoldDB" id="A0A402CR45"/>
<protein>
    <submittedName>
        <fullName evidence="1">Uncharacterized protein</fullName>
    </submittedName>
</protein>
<evidence type="ECO:0000313" key="1">
    <source>
        <dbReference type="EMBL" id="BDI34521.1"/>
    </source>
</evidence>
<sequence length="48" mass="5156">MRFKYPICPRAAFACPLVRKAIPGLRPPLQGKPTPALRATPPADGKGE</sequence>
<name>A0A402CR45_9BACT</name>
<keyword evidence="2" id="KW-1185">Reference proteome</keyword>
<dbReference type="KEGG" id="ccot:CCAX7_65720"/>
<gene>
    <name evidence="1" type="ORF">CCAX7_65720</name>
</gene>
<dbReference type="EMBL" id="AP025739">
    <property type="protein sequence ID" value="BDI34521.1"/>
    <property type="molecule type" value="Genomic_DNA"/>
</dbReference>
<organism evidence="1 2">
    <name type="scientific">Capsulimonas corticalis</name>
    <dbReference type="NCBI Taxonomy" id="2219043"/>
    <lineage>
        <taxon>Bacteria</taxon>
        <taxon>Bacillati</taxon>
        <taxon>Armatimonadota</taxon>
        <taxon>Armatimonadia</taxon>
        <taxon>Capsulimonadales</taxon>
        <taxon>Capsulimonadaceae</taxon>
        <taxon>Capsulimonas</taxon>
    </lineage>
</organism>
<evidence type="ECO:0000313" key="2">
    <source>
        <dbReference type="Proteomes" id="UP000287394"/>
    </source>
</evidence>
<dbReference type="Proteomes" id="UP000287394">
    <property type="component" value="Chromosome"/>
</dbReference>
<proteinExistence type="predicted"/>
<accession>A0A402CR45</accession>
<reference evidence="1 2" key="1">
    <citation type="journal article" date="2019" name="Int. J. Syst. Evol. Microbiol.">
        <title>Capsulimonas corticalis gen. nov., sp. nov., an aerobic capsulated bacterium, of a novel bacterial order, Capsulimonadales ord. nov., of the class Armatimonadia of the phylum Armatimonadetes.</title>
        <authorList>
            <person name="Li J."/>
            <person name="Kudo C."/>
            <person name="Tonouchi A."/>
        </authorList>
    </citation>
    <scope>NUCLEOTIDE SEQUENCE [LARGE SCALE GENOMIC DNA]</scope>
    <source>
        <strain evidence="1 2">AX-7</strain>
    </source>
</reference>